<dbReference type="GO" id="GO:0006152">
    <property type="term" value="P:purine nucleoside catabolic process"/>
    <property type="evidence" value="ECO:0007669"/>
    <property type="project" value="TreeGrafter"/>
</dbReference>
<dbReference type="EC" id="3.2.-.-" evidence="4"/>
<evidence type="ECO:0000259" key="3">
    <source>
        <dbReference type="Pfam" id="PF01156"/>
    </source>
</evidence>
<dbReference type="SUPFAM" id="SSF53590">
    <property type="entry name" value="Nucleoside hydrolase"/>
    <property type="match status" value="1"/>
</dbReference>
<dbReference type="AlphaFoldDB" id="A0A448TB11"/>
<dbReference type="EMBL" id="LR134492">
    <property type="protein sequence ID" value="VEI77192.1"/>
    <property type="molecule type" value="Genomic_DNA"/>
</dbReference>
<keyword evidence="1 4" id="KW-0378">Hydrolase</keyword>
<evidence type="ECO:0000256" key="2">
    <source>
        <dbReference type="ARBA" id="ARBA00023295"/>
    </source>
</evidence>
<dbReference type="CDD" id="cd02651">
    <property type="entry name" value="nuc_hydro_IU_UC_XIUA"/>
    <property type="match status" value="1"/>
</dbReference>
<dbReference type="PANTHER" id="PTHR12304:SF15">
    <property type="entry name" value="NON-SPECIFIC RIBONUCLEOSIDE HYDROLASE RIHC"/>
    <property type="match status" value="1"/>
</dbReference>
<proteinExistence type="predicted"/>
<organism evidence="4 5">
    <name type="scientific">Serratia fonticola</name>
    <dbReference type="NCBI Taxonomy" id="47917"/>
    <lineage>
        <taxon>Bacteria</taxon>
        <taxon>Pseudomonadati</taxon>
        <taxon>Pseudomonadota</taxon>
        <taxon>Gammaproteobacteria</taxon>
        <taxon>Enterobacterales</taxon>
        <taxon>Yersiniaceae</taxon>
        <taxon>Serratia</taxon>
    </lineage>
</organism>
<reference evidence="4 5" key="1">
    <citation type="submission" date="2018-12" db="EMBL/GenBank/DDBJ databases">
        <authorList>
            <consortium name="Pathogen Informatics"/>
        </authorList>
    </citation>
    <scope>NUCLEOTIDE SEQUENCE [LARGE SCALE GENOMIC DNA]</scope>
    <source>
        <strain evidence="4 5">NCTC13193</strain>
    </source>
</reference>
<dbReference type="PANTHER" id="PTHR12304">
    <property type="entry name" value="INOSINE-URIDINE PREFERRING NUCLEOSIDE HYDROLASE"/>
    <property type="match status" value="1"/>
</dbReference>
<dbReference type="RefSeq" id="WP_141133192.1">
    <property type="nucleotide sequence ID" value="NZ_CAMISI010000030.1"/>
</dbReference>
<evidence type="ECO:0000313" key="4">
    <source>
        <dbReference type="EMBL" id="VEI77192.1"/>
    </source>
</evidence>
<dbReference type="Pfam" id="PF01156">
    <property type="entry name" value="IU_nuc_hydro"/>
    <property type="match status" value="1"/>
</dbReference>
<dbReference type="PROSITE" id="PS01247">
    <property type="entry name" value="IUNH"/>
    <property type="match status" value="1"/>
</dbReference>
<dbReference type="Gene3D" id="3.90.245.10">
    <property type="entry name" value="Ribonucleoside hydrolase-like"/>
    <property type="match status" value="1"/>
</dbReference>
<evidence type="ECO:0000313" key="5">
    <source>
        <dbReference type="Proteomes" id="UP000270487"/>
    </source>
</evidence>
<dbReference type="InterPro" id="IPR015910">
    <property type="entry name" value="I/U_nuclsd_hydro_CS"/>
</dbReference>
<dbReference type="GO" id="GO:0008477">
    <property type="term" value="F:purine nucleosidase activity"/>
    <property type="evidence" value="ECO:0007669"/>
    <property type="project" value="TreeGrafter"/>
</dbReference>
<feature type="domain" description="Inosine/uridine-preferring nucleoside hydrolase" evidence="3">
    <location>
        <begin position="10"/>
        <end position="298"/>
    </location>
</feature>
<dbReference type="InterPro" id="IPR036452">
    <property type="entry name" value="Ribo_hydro-like"/>
</dbReference>
<evidence type="ECO:0000256" key="1">
    <source>
        <dbReference type="ARBA" id="ARBA00022801"/>
    </source>
</evidence>
<dbReference type="InterPro" id="IPR023186">
    <property type="entry name" value="IUNH"/>
</dbReference>
<keyword evidence="2 4" id="KW-0326">Glycosidase</keyword>
<dbReference type="Proteomes" id="UP000270487">
    <property type="component" value="Chromosome"/>
</dbReference>
<sequence>MSSSSAPIAMILDTDPGIDDAVALVAALFHPKIDLRLVSTVAGNVSVDKTTHNALRLLHFLGASTPVARGAAAPLVRKLEDASHIHGNSGLDGYAFEEPTRQIVDGHAVEVMRDLLLASKEPIVLVPIGPLTNIALLLTLYPECKPSIARIVMMGGSAGRGNHTPNAEFNIYVDPEAASMVFASGIPIVMCGLDVTNRATLTAEMIASLPMLNRTGAMLHSLFQHYRGGSMSRGLKMHDLCALAYLAKPELFTTQACHVAVETQGELTRGTTCVDLANRLKLPANAEVCLEIDVEGFRQWFLEMLTHPAVP</sequence>
<dbReference type="GO" id="GO:0045437">
    <property type="term" value="F:uridine nucleosidase activity"/>
    <property type="evidence" value="ECO:0007669"/>
    <property type="project" value="UniProtKB-ARBA"/>
</dbReference>
<dbReference type="InterPro" id="IPR001910">
    <property type="entry name" value="Inosine/uridine_hydrolase_dom"/>
</dbReference>
<protein>
    <submittedName>
        <fullName evidence="4">Non-specific ribonucleoside hydrolase rihC</fullName>
        <ecNumber evidence="4">3.2.-.-</ecNumber>
    </submittedName>
</protein>
<dbReference type="GO" id="GO:0005829">
    <property type="term" value="C:cytosol"/>
    <property type="evidence" value="ECO:0007669"/>
    <property type="project" value="TreeGrafter"/>
</dbReference>
<name>A0A448TB11_SERFO</name>
<gene>
    <name evidence="4" type="primary">rihC</name>
    <name evidence="4" type="ORF">NCTC13193_05703</name>
</gene>
<dbReference type="NCBIfam" id="NF008036">
    <property type="entry name" value="PRK10768.1"/>
    <property type="match status" value="1"/>
</dbReference>
<accession>A0A448TB11</accession>